<feature type="compositionally biased region" description="Basic and acidic residues" evidence="1">
    <location>
        <begin position="290"/>
        <end position="315"/>
    </location>
</feature>
<feature type="region of interest" description="Disordered" evidence="1">
    <location>
        <begin position="14"/>
        <end position="150"/>
    </location>
</feature>
<evidence type="ECO:0000313" key="3">
    <source>
        <dbReference type="Proteomes" id="UP000604046"/>
    </source>
</evidence>
<dbReference type="Proteomes" id="UP000604046">
    <property type="component" value="Unassembled WGS sequence"/>
</dbReference>
<name>A0A812TZF8_9DINO</name>
<sequence length="350" mass="37670">MPLPPVSVALAKELGEPVKPDLSAEPAVTGPEARKDASAIVTEAPQGAGEASGKDSADAADSADASDAPRASDAPLDSDAPRAPDADAPDASDAKPGQADTEEAPAEADAEEADQADQADQAEEAEADAEGKEEAEGTEGSGKRKRKAGLRARVLAELKSASPWDMKARLESQLAEHDVLIAAAMDVEAGKQKLVDEALAEVDRLSQVVREASELEEQALGRAKDLRKRKREAAKECTERQKEVQHQEDLLVLLGFEVERLRKLKEAEASMESEKDAKRQKIQELLQGAEEAKKAQDEMRLREKEARQAVRQLEKEQKQLQLGPFGRRQNAARKAGWATSGCAHLDIGRT</sequence>
<evidence type="ECO:0000256" key="1">
    <source>
        <dbReference type="SAM" id="MobiDB-lite"/>
    </source>
</evidence>
<dbReference type="AlphaFoldDB" id="A0A812TZF8"/>
<feature type="region of interest" description="Disordered" evidence="1">
    <location>
        <begin position="289"/>
        <end position="315"/>
    </location>
</feature>
<organism evidence="2 3">
    <name type="scientific">Symbiodinium natans</name>
    <dbReference type="NCBI Taxonomy" id="878477"/>
    <lineage>
        <taxon>Eukaryota</taxon>
        <taxon>Sar</taxon>
        <taxon>Alveolata</taxon>
        <taxon>Dinophyceae</taxon>
        <taxon>Suessiales</taxon>
        <taxon>Symbiodiniaceae</taxon>
        <taxon>Symbiodinium</taxon>
    </lineage>
</organism>
<gene>
    <name evidence="2" type="ORF">SNAT2548_LOCUS31283</name>
</gene>
<accession>A0A812TZF8</accession>
<feature type="compositionally biased region" description="Acidic residues" evidence="1">
    <location>
        <begin position="100"/>
        <end position="128"/>
    </location>
</feature>
<dbReference type="EMBL" id="CAJNDS010002649">
    <property type="protein sequence ID" value="CAE7556409.1"/>
    <property type="molecule type" value="Genomic_DNA"/>
</dbReference>
<comment type="caution">
    <text evidence="2">The sequence shown here is derived from an EMBL/GenBank/DDBJ whole genome shotgun (WGS) entry which is preliminary data.</text>
</comment>
<reference evidence="2" key="1">
    <citation type="submission" date="2021-02" db="EMBL/GenBank/DDBJ databases">
        <authorList>
            <person name="Dougan E. K."/>
            <person name="Rhodes N."/>
            <person name="Thang M."/>
            <person name="Chan C."/>
        </authorList>
    </citation>
    <scope>NUCLEOTIDE SEQUENCE</scope>
</reference>
<dbReference type="OrthoDB" id="443130at2759"/>
<keyword evidence="3" id="KW-1185">Reference proteome</keyword>
<feature type="compositionally biased region" description="Low complexity" evidence="1">
    <location>
        <begin position="59"/>
        <end position="78"/>
    </location>
</feature>
<proteinExistence type="predicted"/>
<protein>
    <submittedName>
        <fullName evidence="2">Uncharacterized protein</fullName>
    </submittedName>
</protein>
<evidence type="ECO:0000313" key="2">
    <source>
        <dbReference type="EMBL" id="CAE7556409.1"/>
    </source>
</evidence>